<evidence type="ECO:0000313" key="1">
    <source>
        <dbReference type="EMBL" id="GJJ13980.1"/>
    </source>
</evidence>
<name>A0AAV5AHW9_9AGAM</name>
<comment type="caution">
    <text evidence="1">The sequence shown here is derived from an EMBL/GenBank/DDBJ whole genome shotgun (WGS) entry which is preliminary data.</text>
</comment>
<organism evidence="1 2">
    <name type="scientific">Clathrus columnatus</name>
    <dbReference type="NCBI Taxonomy" id="1419009"/>
    <lineage>
        <taxon>Eukaryota</taxon>
        <taxon>Fungi</taxon>
        <taxon>Dikarya</taxon>
        <taxon>Basidiomycota</taxon>
        <taxon>Agaricomycotina</taxon>
        <taxon>Agaricomycetes</taxon>
        <taxon>Phallomycetidae</taxon>
        <taxon>Phallales</taxon>
        <taxon>Clathraceae</taxon>
        <taxon>Clathrus</taxon>
    </lineage>
</organism>
<dbReference type="Pfam" id="PF10300">
    <property type="entry name" value="Iml2-TPR_39"/>
    <property type="match status" value="1"/>
</dbReference>
<dbReference type="GO" id="GO:0005829">
    <property type="term" value="C:cytosol"/>
    <property type="evidence" value="ECO:0007669"/>
    <property type="project" value="TreeGrafter"/>
</dbReference>
<protein>
    <recommendedName>
        <fullName evidence="3">Tetratricopeptide repeat protein 39B</fullName>
    </recommendedName>
</protein>
<proteinExistence type="predicted"/>
<gene>
    <name evidence="1" type="ORF">Clacol_008237</name>
</gene>
<evidence type="ECO:0000313" key="2">
    <source>
        <dbReference type="Proteomes" id="UP001050691"/>
    </source>
</evidence>
<sequence>MTLEKSTKTETDTVSQPSTPAAIKASVAAIQKSFTSGKNAVEPYDPNTALNDLPIVRRALQLFLESKMVESEDLLNEKDPVKERLYCATGYGLVQAIKGFMSYEDEDLVAAIAIVKHGNNVAAQHRKRSSFATKLASLVTSPSVSFVKSMTIIERHAELTYAETLFEKALLGIVYSGDWLQFIKEALNMRTCVQIYRLLDRYITIMDAESVEAGTGLQHPGIDQDFRSGVLLGMGVTDILLSLLPSRIGAIMEVFGYKGDRTQGLEMLAKAGGWTNDLSNPDPEIDIEEEGIRRPICDMALLIFHLVLSSFTFDGVDIMFANKILQWNLKRFPRGVFFLFGEGRMRLCRSQPSLAIESYTRAMEAQTQYANLYHISYWEIAGATLALWDIPQSLPYWRKLQQEATWSKACYTYGVAVCLLELGGEENEREADLLMERVPTLMQRIAGKSIPIEKFISRKARKFRSQKKRLALSGLEFAYNFLAIAHAPRTVITEKMLPLVEQQAGILLNAEKDPKTYGRGGSEGEDEYWDDLALTRFLKGVCLRYVAYPDPDAVLDPNEPSLMPQKEAANVAEKVLRQLIADGPQIRLDHHLVYHAHYELGRLLACNGSFIEARKHLDLVFSGKPLEVSSTNRKGKYSMENALILRTHAALTALDQGKPL</sequence>
<dbReference type="AlphaFoldDB" id="A0AAV5AHW9"/>
<reference evidence="1" key="1">
    <citation type="submission" date="2021-10" db="EMBL/GenBank/DDBJ databases">
        <title>De novo Genome Assembly of Clathrus columnatus (Basidiomycota, Fungi) Using Illumina and Nanopore Sequence Data.</title>
        <authorList>
            <person name="Ogiso-Tanaka E."/>
            <person name="Itagaki H."/>
            <person name="Hosoya T."/>
            <person name="Hosaka K."/>
        </authorList>
    </citation>
    <scope>NUCLEOTIDE SEQUENCE</scope>
    <source>
        <strain evidence="1">MO-923</strain>
    </source>
</reference>
<keyword evidence="2" id="KW-1185">Reference proteome</keyword>
<dbReference type="GO" id="GO:0005741">
    <property type="term" value="C:mitochondrial outer membrane"/>
    <property type="evidence" value="ECO:0007669"/>
    <property type="project" value="TreeGrafter"/>
</dbReference>
<dbReference type="PANTHER" id="PTHR31859:SF1">
    <property type="entry name" value="TETRATRICOPEPTIDE REPEAT PROTEIN 39C"/>
    <property type="match status" value="1"/>
</dbReference>
<dbReference type="PANTHER" id="PTHR31859">
    <property type="entry name" value="TETRATRICOPEPTIDE REPEAT PROTEIN 39 FAMILY MEMBER"/>
    <property type="match status" value="1"/>
</dbReference>
<accession>A0AAV5AHW9</accession>
<dbReference type="Proteomes" id="UP001050691">
    <property type="component" value="Unassembled WGS sequence"/>
</dbReference>
<dbReference type="EMBL" id="BPWL01000009">
    <property type="protein sequence ID" value="GJJ13980.1"/>
    <property type="molecule type" value="Genomic_DNA"/>
</dbReference>
<evidence type="ECO:0008006" key="3">
    <source>
        <dbReference type="Google" id="ProtNLM"/>
    </source>
</evidence>
<dbReference type="GO" id="GO:0005634">
    <property type="term" value="C:nucleus"/>
    <property type="evidence" value="ECO:0007669"/>
    <property type="project" value="TreeGrafter"/>
</dbReference>
<dbReference type="InterPro" id="IPR019412">
    <property type="entry name" value="IML2/TPR_39"/>
</dbReference>